<evidence type="ECO:0000256" key="4">
    <source>
        <dbReference type="SAM" id="MobiDB-lite"/>
    </source>
</evidence>
<dbReference type="InterPro" id="IPR035963">
    <property type="entry name" value="FERM_2"/>
</dbReference>
<dbReference type="InterPro" id="IPR018979">
    <property type="entry name" value="FERM_N"/>
</dbReference>
<keyword evidence="7" id="KW-1185">Reference proteome</keyword>
<dbReference type="SMART" id="SM00295">
    <property type="entry name" value="B41"/>
    <property type="match status" value="1"/>
</dbReference>
<dbReference type="Gene3D" id="2.30.29.30">
    <property type="entry name" value="Pleckstrin-homology domain (PH domain)/Phosphotyrosine-binding domain (PTB)"/>
    <property type="match status" value="1"/>
</dbReference>
<dbReference type="Proteomes" id="UP001626550">
    <property type="component" value="Unassembled WGS sequence"/>
</dbReference>
<dbReference type="SUPFAM" id="SSF47031">
    <property type="entry name" value="Second domain of FERM"/>
    <property type="match status" value="1"/>
</dbReference>
<dbReference type="Pfam" id="PF00373">
    <property type="entry name" value="FERM_M"/>
    <property type="match status" value="1"/>
</dbReference>
<dbReference type="Pfam" id="PF09380">
    <property type="entry name" value="FERM_C"/>
    <property type="match status" value="1"/>
</dbReference>
<dbReference type="InterPro" id="IPR019748">
    <property type="entry name" value="FERM_central"/>
</dbReference>
<dbReference type="EMBL" id="JBJKFK010000862">
    <property type="protein sequence ID" value="KAL3314956.1"/>
    <property type="molecule type" value="Genomic_DNA"/>
</dbReference>
<evidence type="ECO:0000313" key="7">
    <source>
        <dbReference type="Proteomes" id="UP001626550"/>
    </source>
</evidence>
<evidence type="ECO:0000256" key="2">
    <source>
        <dbReference type="ARBA" id="ARBA00022475"/>
    </source>
</evidence>
<dbReference type="SUPFAM" id="SSF54236">
    <property type="entry name" value="Ubiquitin-like"/>
    <property type="match status" value="1"/>
</dbReference>
<evidence type="ECO:0000259" key="5">
    <source>
        <dbReference type="PROSITE" id="PS50057"/>
    </source>
</evidence>
<keyword evidence="2" id="KW-1003">Cell membrane</keyword>
<keyword evidence="3" id="KW-0472">Membrane</keyword>
<feature type="region of interest" description="Disordered" evidence="4">
    <location>
        <begin position="374"/>
        <end position="463"/>
    </location>
</feature>
<gene>
    <name evidence="6" type="ORF">Ciccas_006410</name>
</gene>
<dbReference type="Pfam" id="PF09379">
    <property type="entry name" value="FERM_N"/>
    <property type="match status" value="1"/>
</dbReference>
<dbReference type="InterPro" id="IPR000299">
    <property type="entry name" value="FERM_domain"/>
</dbReference>
<dbReference type="InterPro" id="IPR014352">
    <property type="entry name" value="FERM/acyl-CoA-bd_prot_sf"/>
</dbReference>
<dbReference type="Gene3D" id="3.10.20.90">
    <property type="entry name" value="Phosphatidylinositol 3-kinase Catalytic Subunit, Chain A, domain 1"/>
    <property type="match status" value="1"/>
</dbReference>
<dbReference type="GO" id="GO:0005886">
    <property type="term" value="C:plasma membrane"/>
    <property type="evidence" value="ECO:0007669"/>
    <property type="project" value="UniProtKB-SubCell"/>
</dbReference>
<dbReference type="PANTHER" id="PTHR23281">
    <property type="entry name" value="MERLIN/MOESIN/EZRIN/RADIXIN"/>
    <property type="match status" value="1"/>
</dbReference>
<dbReference type="SUPFAM" id="SSF50729">
    <property type="entry name" value="PH domain-like"/>
    <property type="match status" value="1"/>
</dbReference>
<dbReference type="InterPro" id="IPR011993">
    <property type="entry name" value="PH-like_dom_sf"/>
</dbReference>
<reference evidence="6 7" key="1">
    <citation type="submission" date="2024-11" db="EMBL/GenBank/DDBJ databases">
        <title>Adaptive evolution of stress response genes in parasites aligns with host niche diversity.</title>
        <authorList>
            <person name="Hahn C."/>
            <person name="Resl P."/>
        </authorList>
    </citation>
    <scope>NUCLEOTIDE SEQUENCE [LARGE SCALE GENOMIC DNA]</scope>
    <source>
        <strain evidence="6">EGGRZ-B1_66</strain>
        <tissue evidence="6">Body</tissue>
    </source>
</reference>
<evidence type="ECO:0000313" key="6">
    <source>
        <dbReference type="EMBL" id="KAL3314956.1"/>
    </source>
</evidence>
<dbReference type="Gene3D" id="1.20.80.10">
    <property type="match status" value="1"/>
</dbReference>
<protein>
    <recommendedName>
        <fullName evidence="5">FERM domain-containing protein</fullName>
    </recommendedName>
</protein>
<feature type="compositionally biased region" description="Low complexity" evidence="4">
    <location>
        <begin position="424"/>
        <end position="435"/>
    </location>
</feature>
<dbReference type="InterPro" id="IPR029071">
    <property type="entry name" value="Ubiquitin-like_domsf"/>
</dbReference>
<dbReference type="PROSITE" id="PS50057">
    <property type="entry name" value="FERM_3"/>
    <property type="match status" value="1"/>
</dbReference>
<feature type="compositionally biased region" description="Polar residues" evidence="4">
    <location>
        <begin position="390"/>
        <end position="412"/>
    </location>
</feature>
<organism evidence="6 7">
    <name type="scientific">Cichlidogyrus casuarinus</name>
    <dbReference type="NCBI Taxonomy" id="1844966"/>
    <lineage>
        <taxon>Eukaryota</taxon>
        <taxon>Metazoa</taxon>
        <taxon>Spiralia</taxon>
        <taxon>Lophotrochozoa</taxon>
        <taxon>Platyhelminthes</taxon>
        <taxon>Monogenea</taxon>
        <taxon>Monopisthocotylea</taxon>
        <taxon>Dactylogyridea</taxon>
        <taxon>Ancyrocephalidae</taxon>
        <taxon>Cichlidogyrus</taxon>
    </lineage>
</organism>
<proteinExistence type="predicted"/>
<dbReference type="CDD" id="cd14473">
    <property type="entry name" value="FERM_B-lobe"/>
    <property type="match status" value="1"/>
</dbReference>
<dbReference type="InterPro" id="IPR011174">
    <property type="entry name" value="ERM"/>
</dbReference>
<evidence type="ECO:0000256" key="3">
    <source>
        <dbReference type="ARBA" id="ARBA00023136"/>
    </source>
</evidence>
<sequence length="463" mass="52885">MKWLSISSPKNIRVKVSTYESDLELNIPAKSTGKYLFDLVCSSIGLRETWFFGLQSYTQDDKGTIKLLNWLNLEKKIVAQRNSHHDKTPLFFFHAKFFPEDVEQELIQSNTRHLFYLQVRDLIFKSGSPELLTSRFDSSEVEKSVIFHLTALAAKADMDCISEEDLNEKIDDETILSNKLLRMIPFHTLSNDEKLDLNHILGKVKEIYQQHSRLNKNEAQLQFLKLAQAYRLFGVNFFSINCMRIRGLRTRSLSRYLNRAEVDSLQASNKQYGSAFLGVSASGIQLYEQNNKFKPMYSFSWSIIKNVLYREPKVCPDRFLLIMPFWQQFTVKLNSNWRMTFHQSQIPASPSHQGISTEVLDPSLMMEFNASGSNLSIRSSKQKQPKRSSLTSTSGAQPQNFNLLTPQSTPSSPAVKKSSHIATLSPNLNPRSSSSMQIADNAARSKPQRHSRPTALKSTLTPQ</sequence>
<comment type="subcellular location">
    <subcellularLocation>
        <location evidence="1">Cell membrane</location>
        <topology evidence="1">Peripheral membrane protein</topology>
    </subcellularLocation>
</comment>
<name>A0ABD2Q5T9_9PLAT</name>
<evidence type="ECO:0000256" key="1">
    <source>
        <dbReference type="ARBA" id="ARBA00004202"/>
    </source>
</evidence>
<feature type="domain" description="FERM" evidence="5">
    <location>
        <begin position="12"/>
        <end position="351"/>
    </location>
</feature>
<dbReference type="AlphaFoldDB" id="A0ABD2Q5T9"/>
<dbReference type="InterPro" id="IPR018980">
    <property type="entry name" value="FERM_PH-like_C"/>
</dbReference>
<feature type="non-terminal residue" evidence="6">
    <location>
        <position position="463"/>
    </location>
</feature>
<dbReference type="InterPro" id="IPR019749">
    <property type="entry name" value="Band_41_domain"/>
</dbReference>
<comment type="caution">
    <text evidence="6">The sequence shown here is derived from an EMBL/GenBank/DDBJ whole genome shotgun (WGS) entry which is preliminary data.</text>
</comment>
<accession>A0ABD2Q5T9</accession>